<evidence type="ECO:0000256" key="1">
    <source>
        <dbReference type="SAM" id="MobiDB-lite"/>
    </source>
</evidence>
<keyword evidence="2" id="KW-0472">Membrane</keyword>
<feature type="transmembrane region" description="Helical" evidence="2">
    <location>
        <begin position="26"/>
        <end position="46"/>
    </location>
</feature>
<feature type="transmembrane region" description="Helical" evidence="2">
    <location>
        <begin position="83"/>
        <end position="103"/>
    </location>
</feature>
<dbReference type="EMBL" id="JAVDYJ010000001">
    <property type="protein sequence ID" value="MDR7346653.1"/>
    <property type="molecule type" value="Genomic_DNA"/>
</dbReference>
<keyword evidence="4" id="KW-1185">Reference proteome</keyword>
<feature type="transmembrane region" description="Helical" evidence="2">
    <location>
        <begin position="123"/>
        <end position="144"/>
    </location>
</feature>
<evidence type="ECO:0000313" key="3">
    <source>
        <dbReference type="EMBL" id="MDR7346653.1"/>
    </source>
</evidence>
<accession>A0ABU2B1M2</accession>
<dbReference type="Proteomes" id="UP001183794">
    <property type="component" value="Unassembled WGS sequence"/>
</dbReference>
<evidence type="ECO:0000313" key="4">
    <source>
        <dbReference type="Proteomes" id="UP001183794"/>
    </source>
</evidence>
<organism evidence="3 4">
    <name type="scientific">Enteractinococcus fodinae</name>
    <dbReference type="NCBI Taxonomy" id="684663"/>
    <lineage>
        <taxon>Bacteria</taxon>
        <taxon>Bacillati</taxon>
        <taxon>Actinomycetota</taxon>
        <taxon>Actinomycetes</taxon>
        <taxon>Micrococcales</taxon>
        <taxon>Micrococcaceae</taxon>
    </lineage>
</organism>
<keyword evidence="2" id="KW-1133">Transmembrane helix</keyword>
<sequence length="174" mass="18738">MTELNSPAPAPEHAPKPSKSTRRLPIGWVLVALVTGVITGLVGTVMHLNSYWTGSFGIPWGVAVALLIAGLGQWWLGLRTANVLAVGLTGIGQYVTLAVLTLFSRGDLFTVPLNAQTWEFVPHLVIATVVWHVGLLALTIVLMFRINRTLQRTKAQLATAPSTAQPAVGTWQNR</sequence>
<evidence type="ECO:0000256" key="2">
    <source>
        <dbReference type="SAM" id="Phobius"/>
    </source>
</evidence>
<proteinExistence type="predicted"/>
<keyword evidence="2" id="KW-0812">Transmembrane</keyword>
<gene>
    <name evidence="3" type="ORF">J2S62_000910</name>
</gene>
<reference evidence="3 4" key="1">
    <citation type="submission" date="2023-07" db="EMBL/GenBank/DDBJ databases">
        <title>Sequencing the genomes of 1000 actinobacteria strains.</title>
        <authorList>
            <person name="Klenk H.-P."/>
        </authorList>
    </citation>
    <scope>NUCLEOTIDE SEQUENCE [LARGE SCALE GENOMIC DNA]</scope>
    <source>
        <strain evidence="3 4">DSM 22966</strain>
    </source>
</reference>
<name>A0ABU2B1M2_9MICC</name>
<feature type="transmembrane region" description="Helical" evidence="2">
    <location>
        <begin position="58"/>
        <end position="76"/>
    </location>
</feature>
<comment type="caution">
    <text evidence="3">The sequence shown here is derived from an EMBL/GenBank/DDBJ whole genome shotgun (WGS) entry which is preliminary data.</text>
</comment>
<feature type="region of interest" description="Disordered" evidence="1">
    <location>
        <begin position="1"/>
        <end position="21"/>
    </location>
</feature>
<protein>
    <submittedName>
        <fullName evidence="3">Membrane protein</fullName>
    </submittedName>
</protein>
<dbReference type="RefSeq" id="WP_310171874.1">
    <property type="nucleotide sequence ID" value="NZ_BAABHE010000002.1"/>
</dbReference>